<dbReference type="GO" id="GO:0071972">
    <property type="term" value="F:peptidoglycan L,D-transpeptidase activity"/>
    <property type="evidence" value="ECO:0007669"/>
    <property type="project" value="TreeGrafter"/>
</dbReference>
<dbReference type="SUPFAM" id="SSF141523">
    <property type="entry name" value="L,D-transpeptidase catalytic domain-like"/>
    <property type="match status" value="1"/>
</dbReference>
<evidence type="ECO:0000256" key="9">
    <source>
        <dbReference type="PROSITE-ProRule" id="PRU01373"/>
    </source>
</evidence>
<feature type="active site" description="Proton donor/acceptor" evidence="9">
    <location>
        <position position="305"/>
    </location>
</feature>
<dbReference type="GO" id="GO:0018104">
    <property type="term" value="P:peptidoglycan-protein cross-linking"/>
    <property type="evidence" value="ECO:0007669"/>
    <property type="project" value="TreeGrafter"/>
</dbReference>
<dbReference type="Gene3D" id="2.40.440.10">
    <property type="entry name" value="L,D-transpeptidase catalytic domain-like"/>
    <property type="match status" value="1"/>
</dbReference>
<organism evidence="12 13">
    <name type="scientific">Conexibacter woesei (strain DSM 14684 / CCUG 47730 / CIP 108061 / JCM 11494 / NBRC 100937 / ID131577)</name>
    <dbReference type="NCBI Taxonomy" id="469383"/>
    <lineage>
        <taxon>Bacteria</taxon>
        <taxon>Bacillati</taxon>
        <taxon>Actinomycetota</taxon>
        <taxon>Thermoleophilia</taxon>
        <taxon>Solirubrobacterales</taxon>
        <taxon>Conexibacteraceae</taxon>
        <taxon>Conexibacter</taxon>
    </lineage>
</organism>
<dbReference type="AlphaFoldDB" id="D3F1C0"/>
<keyword evidence="7 9" id="KW-0573">Peptidoglycan synthesis</keyword>
<evidence type="ECO:0000313" key="13">
    <source>
        <dbReference type="Proteomes" id="UP000008229"/>
    </source>
</evidence>
<keyword evidence="8 9" id="KW-0961">Cell wall biogenesis/degradation</keyword>
<dbReference type="EMBL" id="CP001854">
    <property type="protein sequence ID" value="ADB52083.1"/>
    <property type="molecule type" value="Genomic_DNA"/>
</dbReference>
<reference evidence="13" key="2">
    <citation type="submission" date="2010-01" db="EMBL/GenBank/DDBJ databases">
        <title>The complete genome of Conexibacter woesei DSM 14684.</title>
        <authorList>
            <consortium name="US DOE Joint Genome Institute (JGI-PGF)"/>
            <person name="Lucas S."/>
            <person name="Copeland A."/>
            <person name="Lapidus A."/>
            <person name="Glavina del Rio T."/>
            <person name="Dalin E."/>
            <person name="Tice H."/>
            <person name="Bruce D."/>
            <person name="Goodwin L."/>
            <person name="Pitluck S."/>
            <person name="Kyrpides N."/>
            <person name="Mavromatis K."/>
            <person name="Ivanova N."/>
            <person name="Mikhailova N."/>
            <person name="Chertkov O."/>
            <person name="Brettin T."/>
            <person name="Detter J.C."/>
            <person name="Han C."/>
            <person name="Larimer F."/>
            <person name="Land M."/>
            <person name="Hauser L."/>
            <person name="Markowitz V."/>
            <person name="Cheng J.-F."/>
            <person name="Hugenholtz P."/>
            <person name="Woyke T."/>
            <person name="Wu D."/>
            <person name="Pukall R."/>
            <person name="Steenblock K."/>
            <person name="Schneider S."/>
            <person name="Klenk H.-P."/>
            <person name="Eisen J.A."/>
        </authorList>
    </citation>
    <scope>NUCLEOTIDE SEQUENCE [LARGE SCALE GENOMIC DNA]</scope>
    <source>
        <strain evidence="13">DSM 14684 / CIP 108061 / JCM 11494 / NBRC 100937 / ID131577</strain>
    </source>
</reference>
<protein>
    <submittedName>
        <fullName evidence="12">ErfK/YbiS/YcfS/YnhG family protein</fullName>
    </submittedName>
</protein>
<proteinExistence type="inferred from homology"/>
<feature type="active site" description="Nucleophile" evidence="9">
    <location>
        <position position="321"/>
    </location>
</feature>
<dbReference type="RefSeq" id="WP_012935134.1">
    <property type="nucleotide sequence ID" value="NC_013739.1"/>
</dbReference>
<keyword evidence="4" id="KW-0808">Transferase</keyword>
<evidence type="ECO:0000256" key="4">
    <source>
        <dbReference type="ARBA" id="ARBA00022679"/>
    </source>
</evidence>
<dbReference type="PROSITE" id="PS52029">
    <property type="entry name" value="LD_TPASE"/>
    <property type="match status" value="1"/>
</dbReference>
<evidence type="ECO:0000256" key="2">
    <source>
        <dbReference type="ARBA" id="ARBA00005992"/>
    </source>
</evidence>
<dbReference type="HOGENOM" id="CLU_793909_0_0_11"/>
<evidence type="ECO:0000259" key="11">
    <source>
        <dbReference type="PROSITE" id="PS52029"/>
    </source>
</evidence>
<dbReference type="InterPro" id="IPR022029">
    <property type="entry name" value="YoaR-like_PG-bd"/>
</dbReference>
<dbReference type="UniPathway" id="UPA00219"/>
<keyword evidence="3" id="KW-0328">Glycosyltransferase</keyword>
<dbReference type="Pfam" id="PF03734">
    <property type="entry name" value="YkuD"/>
    <property type="match status" value="1"/>
</dbReference>
<dbReference type="eggNOG" id="COG1376">
    <property type="taxonomic scope" value="Bacteria"/>
</dbReference>
<dbReference type="GO" id="GO:0005576">
    <property type="term" value="C:extracellular region"/>
    <property type="evidence" value="ECO:0007669"/>
    <property type="project" value="TreeGrafter"/>
</dbReference>
<feature type="chain" id="PRO_5003043416" evidence="10">
    <location>
        <begin position="26"/>
        <end position="345"/>
    </location>
</feature>
<feature type="signal peptide" evidence="10">
    <location>
        <begin position="1"/>
        <end position="25"/>
    </location>
</feature>
<evidence type="ECO:0000313" key="12">
    <source>
        <dbReference type="EMBL" id="ADB52083.1"/>
    </source>
</evidence>
<evidence type="ECO:0000256" key="6">
    <source>
        <dbReference type="ARBA" id="ARBA00022960"/>
    </source>
</evidence>
<dbReference type="GO" id="GO:0008360">
    <property type="term" value="P:regulation of cell shape"/>
    <property type="evidence" value="ECO:0007669"/>
    <property type="project" value="UniProtKB-UniRule"/>
</dbReference>
<dbReference type="OrthoDB" id="9787225at2"/>
<evidence type="ECO:0000256" key="5">
    <source>
        <dbReference type="ARBA" id="ARBA00022801"/>
    </source>
</evidence>
<dbReference type="InterPro" id="IPR005490">
    <property type="entry name" value="LD_TPept_cat_dom"/>
</dbReference>
<dbReference type="GO" id="GO:0016757">
    <property type="term" value="F:glycosyltransferase activity"/>
    <property type="evidence" value="ECO:0007669"/>
    <property type="project" value="UniProtKB-KW"/>
</dbReference>
<evidence type="ECO:0000256" key="3">
    <source>
        <dbReference type="ARBA" id="ARBA00022676"/>
    </source>
</evidence>
<evidence type="ECO:0000256" key="10">
    <source>
        <dbReference type="SAM" id="SignalP"/>
    </source>
</evidence>
<evidence type="ECO:0000256" key="1">
    <source>
        <dbReference type="ARBA" id="ARBA00004752"/>
    </source>
</evidence>
<dbReference type="STRING" id="469383.Cwoe_3666"/>
<name>D3F1C0_CONWI</name>
<evidence type="ECO:0000256" key="7">
    <source>
        <dbReference type="ARBA" id="ARBA00022984"/>
    </source>
</evidence>
<dbReference type="InterPro" id="IPR050979">
    <property type="entry name" value="LD-transpeptidase"/>
</dbReference>
<reference evidence="12 13" key="1">
    <citation type="journal article" date="2010" name="Stand. Genomic Sci.">
        <title>Complete genome sequence of Conexibacter woesei type strain (ID131577).</title>
        <authorList>
            <person name="Pukall R."/>
            <person name="Lapidus A."/>
            <person name="Glavina Del Rio T."/>
            <person name="Copeland A."/>
            <person name="Tice H."/>
            <person name="Cheng J.-F."/>
            <person name="Lucas S."/>
            <person name="Chen F."/>
            <person name="Nolan M."/>
            <person name="Bruce D."/>
            <person name="Goodwin L."/>
            <person name="Pitluck S."/>
            <person name="Mavromatis K."/>
            <person name="Ivanova N."/>
            <person name="Ovchinnikova G."/>
            <person name="Pati A."/>
            <person name="Chen A."/>
            <person name="Palaniappan K."/>
            <person name="Land M."/>
            <person name="Hauser L."/>
            <person name="Chang Y.-J."/>
            <person name="Jeffries C.D."/>
            <person name="Chain P."/>
            <person name="Meincke L."/>
            <person name="Sims D."/>
            <person name="Brettin T."/>
            <person name="Detter J.C."/>
            <person name="Rohde M."/>
            <person name="Goeker M."/>
            <person name="Bristow J."/>
            <person name="Eisen J.A."/>
            <person name="Markowitz V."/>
            <person name="Kyrpides N.C."/>
            <person name="Klenk H.-P."/>
            <person name="Hugenholtz P."/>
        </authorList>
    </citation>
    <scope>NUCLEOTIDE SEQUENCE [LARGE SCALE GENOMIC DNA]</scope>
    <source>
        <strain evidence="13">DSM 14684 / CIP 108061 / JCM 11494 / NBRC 100937 / ID131577</strain>
    </source>
</reference>
<keyword evidence="6 9" id="KW-0133">Cell shape</keyword>
<keyword evidence="10" id="KW-0732">Signal</keyword>
<comment type="similarity">
    <text evidence="2">Belongs to the YkuD family.</text>
</comment>
<dbReference type="Proteomes" id="UP000008229">
    <property type="component" value="Chromosome"/>
</dbReference>
<sequence precursor="true">MRSRRFLIVAVFVVLLLSGAVGAYAYDHSQRDTIANGVAVGGVDVGGLEPAEARTRLQQELVEPLREPVVVTFEKRRFVLSPRQARVAVDLDGMVTEAVERSRRSSFFARVGRSLTGGSLDADLRPQVTYDPKAVDRFVGRVAERLDRAPKDATVAFAGSSLGEVAGQDGVDVDSRRLRRGVARALRRTDDARTVKVRAAVVRPKVTTAQLAKQYPVVITVDRAAFRLSLWKNLRLAKSYTVAIGQIGLDTPAGLYEIQNKAVDPVWSVPNSAWAGDLAGTTVPPGPSNPIKARWLGIFDGAGIHGTDAVYSLGTAASHGCVRMAIPDVIELYDQTPVGAPIYIA</sequence>
<accession>D3F1C0</accession>
<dbReference type="KEGG" id="cwo:Cwoe_3666"/>
<dbReference type="PANTHER" id="PTHR30582">
    <property type="entry name" value="L,D-TRANSPEPTIDASE"/>
    <property type="match status" value="1"/>
</dbReference>
<keyword evidence="13" id="KW-1185">Reference proteome</keyword>
<comment type="pathway">
    <text evidence="1 9">Cell wall biogenesis; peptidoglycan biosynthesis.</text>
</comment>
<keyword evidence="5" id="KW-0378">Hydrolase</keyword>
<gene>
    <name evidence="12" type="ordered locus">Cwoe_3666</name>
</gene>
<dbReference type="CDD" id="cd16913">
    <property type="entry name" value="YkuD_like"/>
    <property type="match status" value="1"/>
</dbReference>
<evidence type="ECO:0000256" key="8">
    <source>
        <dbReference type="ARBA" id="ARBA00023316"/>
    </source>
</evidence>
<dbReference type="InterPro" id="IPR038063">
    <property type="entry name" value="Transpep_catalytic_dom"/>
</dbReference>
<dbReference type="Pfam" id="PF12229">
    <property type="entry name" value="PG_binding_4"/>
    <property type="match status" value="1"/>
</dbReference>
<feature type="domain" description="L,D-TPase catalytic" evidence="11">
    <location>
        <begin position="217"/>
        <end position="345"/>
    </location>
</feature>
<dbReference type="GO" id="GO:0071555">
    <property type="term" value="P:cell wall organization"/>
    <property type="evidence" value="ECO:0007669"/>
    <property type="project" value="UniProtKB-UniRule"/>
</dbReference>
<dbReference type="PANTHER" id="PTHR30582:SF24">
    <property type="entry name" value="L,D-TRANSPEPTIDASE ERFK_SRFK-RELATED"/>
    <property type="match status" value="1"/>
</dbReference>